<evidence type="ECO:0000313" key="8">
    <source>
        <dbReference type="Proteomes" id="UP000289340"/>
    </source>
</evidence>
<comment type="caution">
    <text evidence="7">The sequence shown here is derived from an EMBL/GenBank/DDBJ whole genome shotgun (WGS) entry which is preliminary data.</text>
</comment>
<keyword evidence="2" id="KW-0805">Transcription regulation</keyword>
<gene>
    <name evidence="7" type="ORF">D0Y65_047073</name>
</gene>
<dbReference type="Proteomes" id="UP000289340">
    <property type="component" value="Chromosome 18"/>
</dbReference>
<dbReference type="GO" id="GO:0005634">
    <property type="term" value="C:nucleus"/>
    <property type="evidence" value="ECO:0007669"/>
    <property type="project" value="UniProtKB-SubCell"/>
</dbReference>
<evidence type="ECO:0000256" key="2">
    <source>
        <dbReference type="ARBA" id="ARBA00023015"/>
    </source>
</evidence>
<dbReference type="EMBL" id="QZWG01000018">
    <property type="protein sequence ID" value="RZB49933.1"/>
    <property type="molecule type" value="Genomic_DNA"/>
</dbReference>
<keyword evidence="3" id="KW-0238">DNA-binding</keyword>
<evidence type="ECO:0000256" key="4">
    <source>
        <dbReference type="ARBA" id="ARBA00023163"/>
    </source>
</evidence>
<keyword evidence="4" id="KW-0804">Transcription</keyword>
<evidence type="ECO:0000256" key="5">
    <source>
        <dbReference type="ARBA" id="ARBA00023242"/>
    </source>
</evidence>
<feature type="domain" description="DUF7271" evidence="6">
    <location>
        <begin position="84"/>
        <end position="159"/>
    </location>
</feature>
<organism evidence="7 8">
    <name type="scientific">Glycine soja</name>
    <name type="common">Wild soybean</name>
    <dbReference type="NCBI Taxonomy" id="3848"/>
    <lineage>
        <taxon>Eukaryota</taxon>
        <taxon>Viridiplantae</taxon>
        <taxon>Streptophyta</taxon>
        <taxon>Embryophyta</taxon>
        <taxon>Tracheophyta</taxon>
        <taxon>Spermatophyta</taxon>
        <taxon>Magnoliopsida</taxon>
        <taxon>eudicotyledons</taxon>
        <taxon>Gunneridae</taxon>
        <taxon>Pentapetalae</taxon>
        <taxon>rosids</taxon>
        <taxon>fabids</taxon>
        <taxon>Fabales</taxon>
        <taxon>Fabaceae</taxon>
        <taxon>Papilionoideae</taxon>
        <taxon>50 kb inversion clade</taxon>
        <taxon>NPAAA clade</taxon>
        <taxon>indigoferoid/millettioid clade</taxon>
        <taxon>Phaseoleae</taxon>
        <taxon>Glycine</taxon>
        <taxon>Glycine subgen. Soja</taxon>
    </lineage>
</organism>
<name>A0A445FLZ8_GLYSO</name>
<reference evidence="7 8" key="1">
    <citation type="submission" date="2018-09" db="EMBL/GenBank/DDBJ databases">
        <title>A high-quality reference genome of wild soybean provides a powerful tool to mine soybean genomes.</title>
        <authorList>
            <person name="Xie M."/>
            <person name="Chung C.Y.L."/>
            <person name="Li M.-W."/>
            <person name="Wong F.-L."/>
            <person name="Chan T.-F."/>
            <person name="Lam H.-M."/>
        </authorList>
    </citation>
    <scope>NUCLEOTIDE SEQUENCE [LARGE SCALE GENOMIC DNA]</scope>
    <source>
        <strain evidence="8">cv. W05</strain>
        <tissue evidence="7">Hypocotyl of etiolated seedlings</tissue>
    </source>
</reference>
<dbReference type="InterPro" id="IPR015300">
    <property type="entry name" value="DNA-bd_pseudobarrel_sf"/>
</dbReference>
<evidence type="ECO:0000259" key="6">
    <source>
        <dbReference type="Pfam" id="PF23935"/>
    </source>
</evidence>
<keyword evidence="5" id="KW-0539">Nucleus</keyword>
<evidence type="ECO:0000313" key="7">
    <source>
        <dbReference type="EMBL" id="RZB49933.1"/>
    </source>
</evidence>
<dbReference type="InterPro" id="IPR055695">
    <property type="entry name" value="DUF7271"/>
</dbReference>
<dbReference type="Pfam" id="PF23935">
    <property type="entry name" value="DUF7271"/>
    <property type="match status" value="1"/>
</dbReference>
<comment type="subcellular location">
    <subcellularLocation>
        <location evidence="1">Nucleus</location>
    </subcellularLocation>
</comment>
<keyword evidence="8" id="KW-1185">Reference proteome</keyword>
<accession>A0A445FLZ8</accession>
<evidence type="ECO:0000256" key="3">
    <source>
        <dbReference type="ARBA" id="ARBA00023125"/>
    </source>
</evidence>
<evidence type="ECO:0000256" key="1">
    <source>
        <dbReference type="ARBA" id="ARBA00004123"/>
    </source>
</evidence>
<proteinExistence type="predicted"/>
<dbReference type="AlphaFoldDB" id="A0A445FLZ8"/>
<sequence>MRPSRFHSTARSSNWLATTRFIAPFRVDRVKIHSHKHPLVNVILNFLKKHTCVDMFLVQNVVKVPLSFHRQWMYRYPNYVLFNCDGTKHFIRVRRYGRRCCFADGLKDFRRAHNVNESVMVRFIASDINTTLSVDVMGPIHRQMHVRSVVSTKRHIFTTDVNDDMI</sequence>
<dbReference type="SUPFAM" id="SSF101936">
    <property type="entry name" value="DNA-binding pseudobarrel domain"/>
    <property type="match status" value="1"/>
</dbReference>
<dbReference type="GO" id="GO:0003677">
    <property type="term" value="F:DNA binding"/>
    <property type="evidence" value="ECO:0007669"/>
    <property type="project" value="UniProtKB-KW"/>
</dbReference>
<protein>
    <recommendedName>
        <fullName evidence="6">DUF7271 domain-containing protein</fullName>
    </recommendedName>
</protein>